<proteinExistence type="predicted"/>
<dbReference type="AlphaFoldDB" id="A0A1J1J5J8"/>
<dbReference type="OrthoDB" id="5135415at2759"/>
<accession>A0A1J1J5J8</accession>
<gene>
    <name evidence="2" type="ORF">CLUMA_CG019106</name>
</gene>
<evidence type="ECO:0000256" key="1">
    <source>
        <dbReference type="SAM" id="SignalP"/>
    </source>
</evidence>
<evidence type="ECO:0000313" key="3">
    <source>
        <dbReference type="Proteomes" id="UP000183832"/>
    </source>
</evidence>
<dbReference type="Proteomes" id="UP000183832">
    <property type="component" value="Unassembled WGS sequence"/>
</dbReference>
<organism evidence="2 3">
    <name type="scientific">Clunio marinus</name>
    <dbReference type="NCBI Taxonomy" id="568069"/>
    <lineage>
        <taxon>Eukaryota</taxon>
        <taxon>Metazoa</taxon>
        <taxon>Ecdysozoa</taxon>
        <taxon>Arthropoda</taxon>
        <taxon>Hexapoda</taxon>
        <taxon>Insecta</taxon>
        <taxon>Pterygota</taxon>
        <taxon>Neoptera</taxon>
        <taxon>Endopterygota</taxon>
        <taxon>Diptera</taxon>
        <taxon>Nematocera</taxon>
        <taxon>Chironomoidea</taxon>
        <taxon>Chironomidae</taxon>
        <taxon>Clunio</taxon>
    </lineage>
</organism>
<feature type="chain" id="PRO_5013153693" evidence="1">
    <location>
        <begin position="21"/>
        <end position="106"/>
    </location>
</feature>
<name>A0A1J1J5J8_9DIPT</name>
<keyword evidence="1" id="KW-0732">Signal</keyword>
<sequence>MKSFIFILFVLLHIFNELEAQNCSRGRIPGIINVCRQTGRRNCVGVSSGNTCVNLNGGPFVSGFTSGNFQCTIHSDRGCRGRSERVTRIGSNRFSITPRSFRCPCV</sequence>
<reference evidence="2 3" key="1">
    <citation type="submission" date="2015-04" db="EMBL/GenBank/DDBJ databases">
        <authorList>
            <person name="Syromyatnikov M.Y."/>
            <person name="Popov V.N."/>
        </authorList>
    </citation>
    <scope>NUCLEOTIDE SEQUENCE [LARGE SCALE GENOMIC DNA]</scope>
</reference>
<feature type="signal peptide" evidence="1">
    <location>
        <begin position="1"/>
        <end position="20"/>
    </location>
</feature>
<dbReference type="EMBL" id="CVRI01000066">
    <property type="protein sequence ID" value="CRL06153.1"/>
    <property type="molecule type" value="Genomic_DNA"/>
</dbReference>
<protein>
    <submittedName>
        <fullName evidence="2">CLUMA_CG019106, isoform A</fullName>
    </submittedName>
</protein>
<keyword evidence="3" id="KW-1185">Reference proteome</keyword>
<evidence type="ECO:0000313" key="2">
    <source>
        <dbReference type="EMBL" id="CRL06153.1"/>
    </source>
</evidence>